<proteinExistence type="predicted"/>
<evidence type="ECO:0000313" key="3">
    <source>
        <dbReference type="Proteomes" id="UP000535543"/>
    </source>
</evidence>
<dbReference type="AlphaFoldDB" id="A0A848KIH0"/>
<evidence type="ECO:0000313" key="2">
    <source>
        <dbReference type="EMBL" id="NMN97951.1"/>
    </source>
</evidence>
<evidence type="ECO:0000256" key="1">
    <source>
        <dbReference type="SAM" id="Phobius"/>
    </source>
</evidence>
<reference evidence="2 3" key="1">
    <citation type="submission" date="2019-05" db="EMBL/GenBank/DDBJ databases">
        <authorList>
            <person name="Lee S.D."/>
        </authorList>
    </citation>
    <scope>NUCLEOTIDE SEQUENCE [LARGE SCALE GENOMIC DNA]</scope>
    <source>
        <strain evidence="2 3">YC2-7</strain>
    </source>
</reference>
<name>A0A848KIH0_9NOCA</name>
<keyword evidence="3" id="KW-1185">Reference proteome</keyword>
<comment type="caution">
    <text evidence="2">The sequence shown here is derived from an EMBL/GenBank/DDBJ whole genome shotgun (WGS) entry which is preliminary data.</text>
</comment>
<dbReference type="Proteomes" id="UP000535543">
    <property type="component" value="Unassembled WGS sequence"/>
</dbReference>
<dbReference type="RefSeq" id="WP_169591418.1">
    <property type="nucleotide sequence ID" value="NZ_VCQU01000009.1"/>
</dbReference>
<organism evidence="2 3">
    <name type="scientific">Antrihabitans stalactiti</name>
    <dbReference type="NCBI Taxonomy" id="2584121"/>
    <lineage>
        <taxon>Bacteria</taxon>
        <taxon>Bacillati</taxon>
        <taxon>Actinomycetota</taxon>
        <taxon>Actinomycetes</taxon>
        <taxon>Mycobacteriales</taxon>
        <taxon>Nocardiaceae</taxon>
        <taxon>Antrihabitans</taxon>
    </lineage>
</organism>
<accession>A0A848KIH0</accession>
<dbReference type="EMBL" id="VCQU01000009">
    <property type="protein sequence ID" value="NMN97951.1"/>
    <property type="molecule type" value="Genomic_DNA"/>
</dbReference>
<evidence type="ECO:0008006" key="4">
    <source>
        <dbReference type="Google" id="ProtNLM"/>
    </source>
</evidence>
<protein>
    <recommendedName>
        <fullName evidence="4">DUF3093 domain-containing protein</fullName>
    </recommendedName>
</protein>
<reference evidence="2 3" key="2">
    <citation type="submission" date="2020-06" db="EMBL/GenBank/DDBJ databases">
        <title>Antribacter stalactiti gen. nov., sp. nov., a new member of the family Nacardiaceae isolated from a cave.</title>
        <authorList>
            <person name="Kim I.S."/>
        </authorList>
    </citation>
    <scope>NUCLEOTIDE SEQUENCE [LARGE SCALE GENOMIC DNA]</scope>
    <source>
        <strain evidence="2 3">YC2-7</strain>
    </source>
</reference>
<feature type="transmembrane region" description="Helical" evidence="1">
    <location>
        <begin position="12"/>
        <end position="31"/>
    </location>
</feature>
<sequence>MNNEQVLFSEPGARWRAIAYGPIFCGIVLIAELVLGIGLHVVITVFFALILAGIVWLQVVAARRHVSVELTPSWLRQGTETLPLAEIVRVLPEPDEKRKVDEPWESARSLGELANVPRGRTAIGLLLSRGQLVRAWAKDDEGLRTELTSAVERLQGEPSES</sequence>
<gene>
    <name evidence="2" type="ORF">FGL95_23215</name>
</gene>
<keyword evidence="1" id="KW-0812">Transmembrane</keyword>
<keyword evidence="1" id="KW-0472">Membrane</keyword>
<keyword evidence="1" id="KW-1133">Transmembrane helix</keyword>
<feature type="transmembrane region" description="Helical" evidence="1">
    <location>
        <begin position="37"/>
        <end position="57"/>
    </location>
</feature>